<sequence>MAGHSKWANIKHRKGKQDAKRAKIFTKHARLITVAVRQGGADPEYNAALKNAIEKAKADNMPNDNIERAIKKGAGGLEGDNYEAVVYEGYGPGGVAVIVEALTDNKNRTAGNVRYYFDKNGGKLGTSGCVGFMFDRKGQIMIENDGEIDEEELMDIALEAGAEDFISEEEGFEIITAPEDFGAVRDALAEKGYEFISADVKMLPQTTTKLESEEQVKAMNKMIDMMEDDDDIQNVYHNWEME</sequence>
<evidence type="ECO:0000256" key="3">
    <source>
        <dbReference type="ARBA" id="ARBA00023015"/>
    </source>
</evidence>
<dbReference type="GO" id="GO:0005829">
    <property type="term" value="C:cytosol"/>
    <property type="evidence" value="ECO:0007669"/>
    <property type="project" value="TreeGrafter"/>
</dbReference>
<dbReference type="Proteomes" id="UP000242520">
    <property type="component" value="Unassembled WGS sequence"/>
</dbReference>
<keyword evidence="4 6" id="KW-0238">DNA-binding</keyword>
<dbReference type="RefSeq" id="WP_072724268.1">
    <property type="nucleotide sequence ID" value="NZ_FQXH01000008.1"/>
</dbReference>
<dbReference type="InterPro" id="IPR048300">
    <property type="entry name" value="TACO1_YebC-like_2nd/3rd_dom"/>
</dbReference>
<evidence type="ECO:0000256" key="6">
    <source>
        <dbReference type="HAMAP-Rule" id="MF_00693"/>
    </source>
</evidence>
<keyword evidence="10" id="KW-1185">Reference proteome</keyword>
<feature type="domain" description="TACO1/YebC-like N-terminal" evidence="8">
    <location>
        <begin position="5"/>
        <end position="75"/>
    </location>
</feature>
<dbReference type="STRING" id="1123350.SAMN02744040_01012"/>
<evidence type="ECO:0000259" key="7">
    <source>
        <dbReference type="Pfam" id="PF01709"/>
    </source>
</evidence>
<dbReference type="InterPro" id="IPR017856">
    <property type="entry name" value="Integrase-like_N"/>
</dbReference>
<keyword evidence="5 6" id="KW-0804">Transcription</keyword>
<dbReference type="GO" id="GO:0006355">
    <property type="term" value="P:regulation of DNA-templated transcription"/>
    <property type="evidence" value="ECO:0007669"/>
    <property type="project" value="UniProtKB-UniRule"/>
</dbReference>
<evidence type="ECO:0000256" key="2">
    <source>
        <dbReference type="ARBA" id="ARBA00022490"/>
    </source>
</evidence>
<dbReference type="Pfam" id="PF01709">
    <property type="entry name" value="Transcrip_reg"/>
    <property type="match status" value="1"/>
</dbReference>
<dbReference type="Pfam" id="PF20772">
    <property type="entry name" value="TACO1_YebC_N"/>
    <property type="match status" value="1"/>
</dbReference>
<dbReference type="PANTHER" id="PTHR12532">
    <property type="entry name" value="TRANSLATIONAL ACTIVATOR OF CYTOCHROME C OXIDASE 1"/>
    <property type="match status" value="1"/>
</dbReference>
<reference evidence="10" key="1">
    <citation type="submission" date="2016-11" db="EMBL/GenBank/DDBJ databases">
        <authorList>
            <person name="Varghese N."/>
            <person name="Submissions S."/>
        </authorList>
    </citation>
    <scope>NUCLEOTIDE SEQUENCE [LARGE SCALE GENOMIC DNA]</scope>
    <source>
        <strain evidence="10">DSM 15285</strain>
    </source>
</reference>
<dbReference type="GO" id="GO:0003677">
    <property type="term" value="F:DNA binding"/>
    <property type="evidence" value="ECO:0007669"/>
    <property type="project" value="UniProtKB-UniRule"/>
</dbReference>
<dbReference type="OrthoDB" id="9781053at2"/>
<dbReference type="InterPro" id="IPR029072">
    <property type="entry name" value="YebC-like"/>
</dbReference>
<evidence type="ECO:0000313" key="10">
    <source>
        <dbReference type="Proteomes" id="UP000242520"/>
    </source>
</evidence>
<dbReference type="InterPro" id="IPR049083">
    <property type="entry name" value="TACO1_YebC_N"/>
</dbReference>
<protein>
    <recommendedName>
        <fullName evidence="6">Probable transcriptional regulatory protein SAMN02744040_01012</fullName>
    </recommendedName>
</protein>
<evidence type="ECO:0000313" key="9">
    <source>
        <dbReference type="EMBL" id="SHH14668.1"/>
    </source>
</evidence>
<dbReference type="InterPro" id="IPR002876">
    <property type="entry name" value="Transcrip_reg_TACO1-like"/>
</dbReference>
<dbReference type="Gene3D" id="1.10.10.200">
    <property type="match status" value="1"/>
</dbReference>
<dbReference type="FunFam" id="1.10.10.200:FF:000002">
    <property type="entry name" value="Probable transcriptional regulatory protein CLM62_37755"/>
    <property type="match status" value="1"/>
</dbReference>
<dbReference type="SUPFAM" id="SSF75625">
    <property type="entry name" value="YebC-like"/>
    <property type="match status" value="1"/>
</dbReference>
<dbReference type="EMBL" id="FQXH01000008">
    <property type="protein sequence ID" value="SHH14668.1"/>
    <property type="molecule type" value="Genomic_DNA"/>
</dbReference>
<comment type="subcellular location">
    <subcellularLocation>
        <location evidence="6">Cytoplasm</location>
    </subcellularLocation>
</comment>
<dbReference type="NCBIfam" id="TIGR01033">
    <property type="entry name" value="YebC/PmpR family DNA-binding transcriptional regulator"/>
    <property type="match status" value="1"/>
</dbReference>
<name>A0A1M5QL07_9FIRM</name>
<evidence type="ECO:0000256" key="1">
    <source>
        <dbReference type="ARBA" id="ARBA00008724"/>
    </source>
</evidence>
<keyword evidence="3 6" id="KW-0805">Transcription regulation</keyword>
<gene>
    <name evidence="9" type="ORF">SAMN02744040_01012</name>
</gene>
<organism evidence="9 10">
    <name type="scientific">Tepidibacter thalassicus DSM 15285</name>
    <dbReference type="NCBI Taxonomy" id="1123350"/>
    <lineage>
        <taxon>Bacteria</taxon>
        <taxon>Bacillati</taxon>
        <taxon>Bacillota</taxon>
        <taxon>Clostridia</taxon>
        <taxon>Peptostreptococcales</taxon>
        <taxon>Peptostreptococcaceae</taxon>
        <taxon>Tepidibacter</taxon>
    </lineage>
</organism>
<evidence type="ECO:0000259" key="8">
    <source>
        <dbReference type="Pfam" id="PF20772"/>
    </source>
</evidence>
<dbReference type="NCBIfam" id="NF009044">
    <property type="entry name" value="PRK12378.1"/>
    <property type="match status" value="1"/>
</dbReference>
<feature type="domain" description="TACO1/YebC-like second and third" evidence="7">
    <location>
        <begin position="82"/>
        <end position="239"/>
    </location>
</feature>
<proteinExistence type="inferred from homology"/>
<dbReference type="InterPro" id="IPR026564">
    <property type="entry name" value="Transcrip_reg_TACO1-like_dom3"/>
</dbReference>
<evidence type="ECO:0000256" key="5">
    <source>
        <dbReference type="ARBA" id="ARBA00023163"/>
    </source>
</evidence>
<dbReference type="NCBIfam" id="NF001030">
    <property type="entry name" value="PRK00110.1"/>
    <property type="match status" value="1"/>
</dbReference>
<keyword evidence="2 6" id="KW-0963">Cytoplasm</keyword>
<dbReference type="Gene3D" id="3.30.70.980">
    <property type="match status" value="2"/>
</dbReference>
<evidence type="ECO:0000256" key="4">
    <source>
        <dbReference type="ARBA" id="ARBA00023125"/>
    </source>
</evidence>
<dbReference type="PANTHER" id="PTHR12532:SF6">
    <property type="entry name" value="TRANSCRIPTIONAL REGULATORY PROTEIN YEBC-RELATED"/>
    <property type="match status" value="1"/>
</dbReference>
<dbReference type="FunFam" id="3.30.70.980:FF:000002">
    <property type="entry name" value="Probable transcriptional regulatory protein YebC"/>
    <property type="match status" value="1"/>
</dbReference>
<comment type="similarity">
    <text evidence="1 6">Belongs to the TACO1 family.</text>
</comment>
<dbReference type="AlphaFoldDB" id="A0A1M5QL07"/>
<dbReference type="HAMAP" id="MF_00693">
    <property type="entry name" value="Transcrip_reg_TACO1"/>
    <property type="match status" value="1"/>
</dbReference>
<accession>A0A1M5QL07</accession>